<dbReference type="Pfam" id="PF00534">
    <property type="entry name" value="Glycos_transf_1"/>
    <property type="match status" value="1"/>
</dbReference>
<dbReference type="GO" id="GO:0016757">
    <property type="term" value="F:glycosyltransferase activity"/>
    <property type="evidence" value="ECO:0007669"/>
    <property type="project" value="InterPro"/>
</dbReference>
<dbReference type="Gene3D" id="3.40.50.2000">
    <property type="entry name" value="Glycogen Phosphorylase B"/>
    <property type="match status" value="2"/>
</dbReference>
<name>A0A2M8EPT6_9BACT</name>
<organism evidence="4 5">
    <name type="scientific">Candidatus Uhrbacteria bacterium CG_4_9_14_0_2_um_filter_41_50</name>
    <dbReference type="NCBI Taxonomy" id="1975031"/>
    <lineage>
        <taxon>Bacteria</taxon>
        <taxon>Candidatus Uhriibacteriota</taxon>
    </lineage>
</organism>
<dbReference type="InterPro" id="IPR028098">
    <property type="entry name" value="Glyco_trans_4-like_N"/>
</dbReference>
<evidence type="ECO:0000259" key="3">
    <source>
        <dbReference type="Pfam" id="PF13439"/>
    </source>
</evidence>
<evidence type="ECO:0000256" key="1">
    <source>
        <dbReference type="ARBA" id="ARBA00022679"/>
    </source>
</evidence>
<dbReference type="EMBL" id="PFSI01000024">
    <property type="protein sequence ID" value="PJC24687.1"/>
    <property type="molecule type" value="Genomic_DNA"/>
</dbReference>
<dbReference type="PANTHER" id="PTHR46401:SF2">
    <property type="entry name" value="GLYCOSYLTRANSFERASE WBBK-RELATED"/>
    <property type="match status" value="1"/>
</dbReference>
<accession>A0A2M8EPT6</accession>
<feature type="domain" description="Glycosyl transferase family 1" evidence="2">
    <location>
        <begin position="199"/>
        <end position="348"/>
    </location>
</feature>
<proteinExistence type="predicted"/>
<comment type="caution">
    <text evidence="4">The sequence shown here is derived from an EMBL/GenBank/DDBJ whole genome shotgun (WGS) entry which is preliminary data.</text>
</comment>
<dbReference type="Proteomes" id="UP000230251">
    <property type="component" value="Unassembled WGS sequence"/>
</dbReference>
<protein>
    <recommendedName>
        <fullName evidence="6">Glycosyltransferase family 1 protein</fullName>
    </recommendedName>
</protein>
<evidence type="ECO:0000259" key="2">
    <source>
        <dbReference type="Pfam" id="PF00534"/>
    </source>
</evidence>
<dbReference type="InterPro" id="IPR001296">
    <property type="entry name" value="Glyco_trans_1"/>
</dbReference>
<gene>
    <name evidence="4" type="ORF">CO057_01615</name>
</gene>
<evidence type="ECO:0008006" key="6">
    <source>
        <dbReference type="Google" id="ProtNLM"/>
    </source>
</evidence>
<feature type="domain" description="Glycosyltransferase subfamily 4-like N-terminal" evidence="3">
    <location>
        <begin position="16"/>
        <end position="178"/>
    </location>
</feature>
<dbReference type="CDD" id="cd03809">
    <property type="entry name" value="GT4_MtfB-like"/>
    <property type="match status" value="1"/>
</dbReference>
<evidence type="ECO:0000313" key="4">
    <source>
        <dbReference type="EMBL" id="PJC24687.1"/>
    </source>
</evidence>
<keyword evidence="1" id="KW-0808">Transferase</keyword>
<dbReference type="AlphaFoldDB" id="A0A2M8EPT6"/>
<dbReference type="SUPFAM" id="SSF53756">
    <property type="entry name" value="UDP-Glycosyltransferase/glycogen phosphorylase"/>
    <property type="match status" value="1"/>
</dbReference>
<evidence type="ECO:0000313" key="5">
    <source>
        <dbReference type="Proteomes" id="UP000230251"/>
    </source>
</evidence>
<dbReference type="Pfam" id="PF13439">
    <property type="entry name" value="Glyco_transf_4"/>
    <property type="match status" value="1"/>
</dbReference>
<sequence>MKIAIDVRHLCAPRTSGIGRYTIELIKEMANQAPEIRFLLFAAGSQNTLSHLPDFKASNIFITRKQTPNRIISALLRLPNGPALEDFLPEQPDLWFFPNINIIRTKLPYVITVHDLSFDIYPEFFTRKDRSWYKAAKTKDLIKNAKHILAVSDNTKQDLTSRFQIPDSKITVTHLGADKNYHPKTEPCDKNFLLLNKIKFPYFLSLCALEPRKNIESILEAYEIWRDQKPQRFNDSTTPHLVVAGGYGWKAKHIFKLVEKSKYNNCIHLIGYVEEKHKPALYRNATAFVFPSFYEGFGLPVVEAAACGAKIITSFSGSLPEVAPENAIFIDPYNVSDLVKAFDQITISPIASVSYERIAIRPYILPPEFSWKITAQKTLEQLI</sequence>
<dbReference type="PANTHER" id="PTHR46401">
    <property type="entry name" value="GLYCOSYLTRANSFERASE WBBK-RELATED"/>
    <property type="match status" value="1"/>
</dbReference>
<dbReference type="GO" id="GO:0009103">
    <property type="term" value="P:lipopolysaccharide biosynthetic process"/>
    <property type="evidence" value="ECO:0007669"/>
    <property type="project" value="TreeGrafter"/>
</dbReference>
<reference evidence="5" key="1">
    <citation type="submission" date="2017-09" db="EMBL/GenBank/DDBJ databases">
        <title>Depth-based differentiation of microbial function through sediment-hosted aquifers and enrichment of novel symbionts in the deep terrestrial subsurface.</title>
        <authorList>
            <person name="Probst A.J."/>
            <person name="Ladd B."/>
            <person name="Jarett J.K."/>
            <person name="Geller-Mcgrath D.E."/>
            <person name="Sieber C.M.K."/>
            <person name="Emerson J.B."/>
            <person name="Anantharaman K."/>
            <person name="Thomas B.C."/>
            <person name="Malmstrom R."/>
            <person name="Stieglmeier M."/>
            <person name="Klingl A."/>
            <person name="Woyke T."/>
            <person name="Ryan C.M."/>
            <person name="Banfield J.F."/>
        </authorList>
    </citation>
    <scope>NUCLEOTIDE SEQUENCE [LARGE SCALE GENOMIC DNA]</scope>
</reference>